<dbReference type="InterPro" id="IPR008211">
    <property type="entry name" value="Laminin_N"/>
</dbReference>
<dbReference type="Proteomes" id="UP000245119">
    <property type="component" value="Linkage Group LG1"/>
</dbReference>
<feature type="domain" description="Laminin N-terminal" evidence="3">
    <location>
        <begin position="69"/>
        <end position="102"/>
    </location>
</feature>
<proteinExistence type="predicted"/>
<evidence type="ECO:0000256" key="2">
    <source>
        <dbReference type="ARBA" id="ARBA00023292"/>
    </source>
</evidence>
<keyword evidence="2" id="KW-0424">Laminin EGF-like domain</keyword>
<dbReference type="Pfam" id="PF00055">
    <property type="entry name" value="Laminin_N"/>
    <property type="match status" value="1"/>
</dbReference>
<evidence type="ECO:0000256" key="1">
    <source>
        <dbReference type="ARBA" id="ARBA00023157"/>
    </source>
</evidence>
<organism evidence="4 5">
    <name type="scientific">Pomacea canaliculata</name>
    <name type="common">Golden apple snail</name>
    <dbReference type="NCBI Taxonomy" id="400727"/>
    <lineage>
        <taxon>Eukaryota</taxon>
        <taxon>Metazoa</taxon>
        <taxon>Spiralia</taxon>
        <taxon>Lophotrochozoa</taxon>
        <taxon>Mollusca</taxon>
        <taxon>Gastropoda</taxon>
        <taxon>Caenogastropoda</taxon>
        <taxon>Architaenioglossa</taxon>
        <taxon>Ampullarioidea</taxon>
        <taxon>Ampullariidae</taxon>
        <taxon>Pomacea</taxon>
    </lineage>
</organism>
<sequence>MCQSIAGESSRGGDQGWRGWCQGNWLWGSVALTLVLLVPQLPVTEGNQYRNMFAAQQAPPDPCFDSNGQPRRCIPDFVNAAFSKEVVASSTCGSPPSRYCKS</sequence>
<dbReference type="OrthoDB" id="5984158at2759"/>
<comment type="caution">
    <text evidence="4">The sequence shown here is derived from an EMBL/GenBank/DDBJ whole genome shotgun (WGS) entry which is preliminary data.</text>
</comment>
<evidence type="ECO:0000313" key="5">
    <source>
        <dbReference type="Proteomes" id="UP000245119"/>
    </source>
</evidence>
<keyword evidence="1" id="KW-1015">Disulfide bond</keyword>
<dbReference type="EMBL" id="PZQS01000001">
    <property type="protein sequence ID" value="PVD38495.1"/>
    <property type="molecule type" value="Genomic_DNA"/>
</dbReference>
<name>A0A2T7PYJ0_POMCA</name>
<gene>
    <name evidence="4" type="ORF">C0Q70_01110</name>
</gene>
<dbReference type="PROSITE" id="PS51117">
    <property type="entry name" value="LAMININ_NTER"/>
    <property type="match status" value="1"/>
</dbReference>
<protein>
    <recommendedName>
        <fullName evidence="3">Laminin N-terminal domain-containing protein</fullName>
    </recommendedName>
</protein>
<dbReference type="AlphaFoldDB" id="A0A2T7PYJ0"/>
<keyword evidence="5" id="KW-1185">Reference proteome</keyword>
<dbReference type="STRING" id="400727.A0A2T7PYJ0"/>
<dbReference type="Gene3D" id="2.60.120.260">
    <property type="entry name" value="Galactose-binding domain-like"/>
    <property type="match status" value="1"/>
</dbReference>
<evidence type="ECO:0000259" key="3">
    <source>
        <dbReference type="PROSITE" id="PS51117"/>
    </source>
</evidence>
<reference evidence="4 5" key="1">
    <citation type="submission" date="2018-04" db="EMBL/GenBank/DDBJ databases">
        <title>The genome of golden apple snail Pomacea canaliculata provides insight into stress tolerance and invasive adaptation.</title>
        <authorList>
            <person name="Liu C."/>
            <person name="Liu B."/>
            <person name="Ren Y."/>
            <person name="Zhang Y."/>
            <person name="Wang H."/>
            <person name="Li S."/>
            <person name="Jiang F."/>
            <person name="Yin L."/>
            <person name="Zhang G."/>
            <person name="Qian W."/>
            <person name="Fan W."/>
        </authorList>
    </citation>
    <scope>NUCLEOTIDE SEQUENCE [LARGE SCALE GENOMIC DNA]</scope>
    <source>
        <strain evidence="4">SZHN2017</strain>
        <tissue evidence="4">Muscle</tissue>
    </source>
</reference>
<accession>A0A2T7PYJ0</accession>
<evidence type="ECO:0000313" key="4">
    <source>
        <dbReference type="EMBL" id="PVD38495.1"/>
    </source>
</evidence>